<evidence type="ECO:0000313" key="3">
    <source>
        <dbReference type="Proteomes" id="UP000799771"/>
    </source>
</evidence>
<evidence type="ECO:0000313" key="2">
    <source>
        <dbReference type="EMBL" id="KAF2127392.1"/>
    </source>
</evidence>
<protein>
    <submittedName>
        <fullName evidence="2">Uncharacterized protein</fullName>
    </submittedName>
</protein>
<proteinExistence type="predicted"/>
<dbReference type="Proteomes" id="UP000799771">
    <property type="component" value="Unassembled WGS sequence"/>
</dbReference>
<organism evidence="2 3">
    <name type="scientific">Dothidotthia symphoricarpi CBS 119687</name>
    <dbReference type="NCBI Taxonomy" id="1392245"/>
    <lineage>
        <taxon>Eukaryota</taxon>
        <taxon>Fungi</taxon>
        <taxon>Dikarya</taxon>
        <taxon>Ascomycota</taxon>
        <taxon>Pezizomycotina</taxon>
        <taxon>Dothideomycetes</taxon>
        <taxon>Pleosporomycetidae</taxon>
        <taxon>Pleosporales</taxon>
        <taxon>Dothidotthiaceae</taxon>
        <taxon>Dothidotthia</taxon>
    </lineage>
</organism>
<dbReference type="AlphaFoldDB" id="A0A6A6A5Y4"/>
<reference evidence="2" key="1">
    <citation type="journal article" date="2020" name="Stud. Mycol.">
        <title>101 Dothideomycetes genomes: a test case for predicting lifestyles and emergence of pathogens.</title>
        <authorList>
            <person name="Haridas S."/>
            <person name="Albert R."/>
            <person name="Binder M."/>
            <person name="Bloem J."/>
            <person name="Labutti K."/>
            <person name="Salamov A."/>
            <person name="Andreopoulos B."/>
            <person name="Baker S."/>
            <person name="Barry K."/>
            <person name="Bills G."/>
            <person name="Bluhm B."/>
            <person name="Cannon C."/>
            <person name="Castanera R."/>
            <person name="Culley D."/>
            <person name="Daum C."/>
            <person name="Ezra D."/>
            <person name="Gonzalez J."/>
            <person name="Henrissat B."/>
            <person name="Kuo A."/>
            <person name="Liang C."/>
            <person name="Lipzen A."/>
            <person name="Lutzoni F."/>
            <person name="Magnuson J."/>
            <person name="Mondo S."/>
            <person name="Nolan M."/>
            <person name="Ohm R."/>
            <person name="Pangilinan J."/>
            <person name="Park H.-J."/>
            <person name="Ramirez L."/>
            <person name="Alfaro M."/>
            <person name="Sun H."/>
            <person name="Tritt A."/>
            <person name="Yoshinaga Y."/>
            <person name="Zwiers L.-H."/>
            <person name="Turgeon B."/>
            <person name="Goodwin S."/>
            <person name="Spatafora J."/>
            <person name="Crous P."/>
            <person name="Grigoriev I."/>
        </authorList>
    </citation>
    <scope>NUCLEOTIDE SEQUENCE</scope>
    <source>
        <strain evidence="2">CBS 119687</strain>
    </source>
</reference>
<dbReference type="RefSeq" id="XP_033521781.1">
    <property type="nucleotide sequence ID" value="XM_033673325.1"/>
</dbReference>
<dbReference type="GeneID" id="54413757"/>
<keyword evidence="3" id="KW-1185">Reference proteome</keyword>
<name>A0A6A6A5Y4_9PLEO</name>
<accession>A0A6A6A5Y4</accession>
<sequence length="160" mass="18218">MLKHRRGLDAKQLAFFSINNLFSDTIAISPSVSEEHMKWVLGISQVDHCVTTGPENSPRWFIISRSVGKYKDSGDSPNPKNQEPETRRHPSATILWSPRAIETTYSRRCSMFEGVSVRSIVYREVRTMPLKGFDTSRCIRLSSLLQSQLARHTVKISKPL</sequence>
<evidence type="ECO:0000256" key="1">
    <source>
        <dbReference type="SAM" id="MobiDB-lite"/>
    </source>
</evidence>
<dbReference type="EMBL" id="ML977511">
    <property type="protein sequence ID" value="KAF2127392.1"/>
    <property type="molecule type" value="Genomic_DNA"/>
</dbReference>
<gene>
    <name evidence="2" type="ORF">P153DRAFT_66562</name>
</gene>
<feature type="region of interest" description="Disordered" evidence="1">
    <location>
        <begin position="68"/>
        <end position="91"/>
    </location>
</feature>